<comment type="similarity">
    <text evidence="1">Belongs to the reverse transcriptase family. Telomerase subfamily.</text>
</comment>
<protein>
    <recommendedName>
        <fullName evidence="1">Telomerase reverse transcriptase</fullName>
        <ecNumber evidence="1">2.7.7.49</ecNumber>
    </recommendedName>
    <alternativeName>
        <fullName evidence="1">Telomerase catalytic subunit</fullName>
    </alternativeName>
</protein>
<dbReference type="EMBL" id="RBNI01009081">
    <property type="protein sequence ID" value="RUP44344.1"/>
    <property type="molecule type" value="Genomic_DNA"/>
</dbReference>
<keyword evidence="1" id="KW-0539">Nucleus</keyword>
<feature type="domain" description="Telomerase reverse transcriptase C-terminal extension" evidence="2">
    <location>
        <begin position="31"/>
        <end position="130"/>
    </location>
</feature>
<dbReference type="EC" id="2.7.7.49" evidence="1"/>
<name>A0A433D0H8_9FUNG</name>
<keyword evidence="1" id="KW-0779">Telomere</keyword>
<dbReference type="GO" id="GO:0007004">
    <property type="term" value="P:telomere maintenance via telomerase"/>
    <property type="evidence" value="ECO:0007669"/>
    <property type="project" value="TreeGrafter"/>
</dbReference>
<dbReference type="Pfam" id="PF21399">
    <property type="entry name" value="TERT_C"/>
    <property type="match status" value="1"/>
</dbReference>
<keyword evidence="1" id="KW-0808">Transferase</keyword>
<dbReference type="InterPro" id="IPR003545">
    <property type="entry name" value="Telomerase_RT"/>
</dbReference>
<dbReference type="GO" id="GO:0070034">
    <property type="term" value="F:telomerase RNA binding"/>
    <property type="evidence" value="ECO:0007669"/>
    <property type="project" value="TreeGrafter"/>
</dbReference>
<organism evidence="3 4">
    <name type="scientific">Jimgerdemannia flammicorona</name>
    <dbReference type="NCBI Taxonomy" id="994334"/>
    <lineage>
        <taxon>Eukaryota</taxon>
        <taxon>Fungi</taxon>
        <taxon>Fungi incertae sedis</taxon>
        <taxon>Mucoromycota</taxon>
        <taxon>Mucoromycotina</taxon>
        <taxon>Endogonomycetes</taxon>
        <taxon>Endogonales</taxon>
        <taxon>Endogonaceae</taxon>
        <taxon>Jimgerdemannia</taxon>
    </lineage>
</organism>
<sequence>MLDVMADYLVWHGNYVGDTITAGSACPGEALIYRMFNLLKHKYHTIFIDPGLNSTHTILRNVYQNFLLCAMKFYCHVAALHRKNEDFLMGVIFAILNFGYSHLQSRYTELQIPKNHRDITENHVIWYAWSTRILYRSPEEANWIFYYIMGLGNDSVEHHSL</sequence>
<evidence type="ECO:0000313" key="4">
    <source>
        <dbReference type="Proteomes" id="UP000268093"/>
    </source>
</evidence>
<keyword evidence="1" id="KW-0479">Metal-binding</keyword>
<dbReference type="AlphaFoldDB" id="A0A433D0H8"/>
<keyword evidence="1" id="KW-0158">Chromosome</keyword>
<dbReference type="InterPro" id="IPR049139">
    <property type="entry name" value="TERT_C"/>
</dbReference>
<dbReference type="Gene3D" id="1.10.357.90">
    <property type="match status" value="1"/>
</dbReference>
<dbReference type="GO" id="GO:0000781">
    <property type="term" value="C:chromosome, telomeric region"/>
    <property type="evidence" value="ECO:0007669"/>
    <property type="project" value="UniProtKB-SubCell"/>
</dbReference>
<keyword evidence="1" id="KW-0548">Nucleotidyltransferase</keyword>
<reference evidence="3 4" key="1">
    <citation type="journal article" date="2018" name="New Phytol.">
        <title>Phylogenomics of Endogonaceae and evolution of mycorrhizas within Mucoromycota.</title>
        <authorList>
            <person name="Chang Y."/>
            <person name="Desiro A."/>
            <person name="Na H."/>
            <person name="Sandor L."/>
            <person name="Lipzen A."/>
            <person name="Clum A."/>
            <person name="Barry K."/>
            <person name="Grigoriev I.V."/>
            <person name="Martin F.M."/>
            <person name="Stajich J.E."/>
            <person name="Smith M.E."/>
            <person name="Bonito G."/>
            <person name="Spatafora J.W."/>
        </authorList>
    </citation>
    <scope>NUCLEOTIDE SEQUENCE [LARGE SCALE GENOMIC DNA]</scope>
    <source>
        <strain evidence="3 4">GMNB39</strain>
    </source>
</reference>
<dbReference type="Proteomes" id="UP000268093">
    <property type="component" value="Unassembled WGS sequence"/>
</dbReference>
<dbReference type="GO" id="GO:0042162">
    <property type="term" value="F:telomeric DNA binding"/>
    <property type="evidence" value="ECO:0007669"/>
    <property type="project" value="TreeGrafter"/>
</dbReference>
<comment type="catalytic activity">
    <reaction evidence="1">
        <text>DNA(n) + a 2'-deoxyribonucleoside 5'-triphosphate = DNA(n+1) + diphosphate</text>
        <dbReference type="Rhea" id="RHEA:22508"/>
        <dbReference type="Rhea" id="RHEA-COMP:17339"/>
        <dbReference type="Rhea" id="RHEA-COMP:17340"/>
        <dbReference type="ChEBI" id="CHEBI:33019"/>
        <dbReference type="ChEBI" id="CHEBI:61560"/>
        <dbReference type="ChEBI" id="CHEBI:173112"/>
        <dbReference type="EC" id="2.7.7.49"/>
    </reaction>
</comment>
<gene>
    <name evidence="3" type="ORF">BC936DRAFT_149601</name>
</gene>
<comment type="function">
    <text evidence="1">Telomerase is a ribonucleoprotein enzyme essential for the replication of chromosome termini in most eukaryotes. It elongates telomeres. It is a reverse transcriptase that adds simple sequence repeats to chromosome ends by copying a template sequence within the RNA component of the enzyme.</text>
</comment>
<dbReference type="OrthoDB" id="289721at2759"/>
<dbReference type="GO" id="GO:0003720">
    <property type="term" value="F:telomerase activity"/>
    <property type="evidence" value="ECO:0007669"/>
    <property type="project" value="InterPro"/>
</dbReference>
<evidence type="ECO:0000313" key="3">
    <source>
        <dbReference type="EMBL" id="RUP44344.1"/>
    </source>
</evidence>
<comment type="subcellular location">
    <subcellularLocation>
        <location evidence="1">Nucleus</location>
    </subcellularLocation>
    <subcellularLocation>
        <location evidence="1">Chromosome</location>
        <location evidence="1">Telomere</location>
    </subcellularLocation>
</comment>
<accession>A0A433D0H8</accession>
<dbReference type="PANTHER" id="PTHR12066:SF0">
    <property type="entry name" value="TELOMERASE REVERSE TRANSCRIPTASE"/>
    <property type="match status" value="1"/>
</dbReference>
<proteinExistence type="inferred from homology"/>
<evidence type="ECO:0000256" key="1">
    <source>
        <dbReference type="RuleBase" id="RU365061"/>
    </source>
</evidence>
<evidence type="ECO:0000259" key="2">
    <source>
        <dbReference type="Pfam" id="PF21399"/>
    </source>
</evidence>
<keyword evidence="1" id="KW-0460">Magnesium</keyword>
<dbReference type="GO" id="GO:0046872">
    <property type="term" value="F:metal ion binding"/>
    <property type="evidence" value="ECO:0007669"/>
    <property type="project" value="UniProtKB-KW"/>
</dbReference>
<dbReference type="PANTHER" id="PTHR12066">
    <property type="entry name" value="TELOMERASE REVERSE TRANSCRIPTASE"/>
    <property type="match status" value="1"/>
</dbReference>
<keyword evidence="4" id="KW-1185">Reference proteome</keyword>
<dbReference type="GO" id="GO:0000333">
    <property type="term" value="C:telomerase catalytic core complex"/>
    <property type="evidence" value="ECO:0007669"/>
    <property type="project" value="TreeGrafter"/>
</dbReference>
<keyword evidence="1" id="KW-0695">RNA-directed DNA polymerase</keyword>
<comment type="caution">
    <text evidence="3">The sequence shown here is derived from an EMBL/GenBank/DDBJ whole genome shotgun (WGS) entry which is preliminary data.</text>
</comment>